<gene>
    <name evidence="2" type="ORF">CR513_18056</name>
</gene>
<evidence type="ECO:0000313" key="2">
    <source>
        <dbReference type="EMBL" id="RDX98976.1"/>
    </source>
</evidence>
<name>A0A371H8D7_MUCPR</name>
<feature type="domain" description="Reverse transcriptase Ty1/copia-type" evidence="1">
    <location>
        <begin position="14"/>
        <end position="106"/>
    </location>
</feature>
<comment type="caution">
    <text evidence="2">The sequence shown here is derived from an EMBL/GenBank/DDBJ whole genome shotgun (WGS) entry which is preliminary data.</text>
</comment>
<dbReference type="Proteomes" id="UP000257109">
    <property type="component" value="Unassembled WGS sequence"/>
</dbReference>
<proteinExistence type="predicted"/>
<evidence type="ECO:0000259" key="1">
    <source>
        <dbReference type="Pfam" id="PF07727"/>
    </source>
</evidence>
<dbReference type="Pfam" id="PF07727">
    <property type="entry name" value="RVT_2"/>
    <property type="match status" value="1"/>
</dbReference>
<sequence>MAILRKMSMLNNQWQAPRAWNSRIDKYFQDNGFVYCQHEYALYIKKFDNCDILLDCRYVDNLIFTGNNPNLLEDFKKIVSCEFQMTNIGLMSYYMELKVKQMNNDIFVL</sequence>
<evidence type="ECO:0000313" key="3">
    <source>
        <dbReference type="Proteomes" id="UP000257109"/>
    </source>
</evidence>
<accession>A0A371H8D7</accession>
<dbReference type="AlphaFoldDB" id="A0A371H8D7"/>
<dbReference type="InterPro" id="IPR013103">
    <property type="entry name" value="RVT_2"/>
</dbReference>
<protein>
    <recommendedName>
        <fullName evidence="1">Reverse transcriptase Ty1/copia-type domain-containing protein</fullName>
    </recommendedName>
</protein>
<keyword evidence="3" id="KW-1185">Reference proteome</keyword>
<organism evidence="2 3">
    <name type="scientific">Mucuna pruriens</name>
    <name type="common">Velvet bean</name>
    <name type="synonym">Dolichos pruriens</name>
    <dbReference type="NCBI Taxonomy" id="157652"/>
    <lineage>
        <taxon>Eukaryota</taxon>
        <taxon>Viridiplantae</taxon>
        <taxon>Streptophyta</taxon>
        <taxon>Embryophyta</taxon>
        <taxon>Tracheophyta</taxon>
        <taxon>Spermatophyta</taxon>
        <taxon>Magnoliopsida</taxon>
        <taxon>eudicotyledons</taxon>
        <taxon>Gunneridae</taxon>
        <taxon>Pentapetalae</taxon>
        <taxon>rosids</taxon>
        <taxon>fabids</taxon>
        <taxon>Fabales</taxon>
        <taxon>Fabaceae</taxon>
        <taxon>Papilionoideae</taxon>
        <taxon>50 kb inversion clade</taxon>
        <taxon>NPAAA clade</taxon>
        <taxon>indigoferoid/millettioid clade</taxon>
        <taxon>Phaseoleae</taxon>
        <taxon>Mucuna</taxon>
    </lineage>
</organism>
<dbReference type="OrthoDB" id="1716499at2759"/>
<reference evidence="2" key="1">
    <citation type="submission" date="2018-05" db="EMBL/GenBank/DDBJ databases">
        <title>Draft genome of Mucuna pruriens seed.</title>
        <authorList>
            <person name="Nnadi N.E."/>
            <person name="Vos R."/>
            <person name="Hasami M.H."/>
            <person name="Devisetty U.K."/>
            <person name="Aguiy J.C."/>
        </authorList>
    </citation>
    <scope>NUCLEOTIDE SEQUENCE [LARGE SCALE GENOMIC DNA]</scope>
    <source>
        <strain evidence="2">JCA_2017</strain>
    </source>
</reference>
<feature type="non-terminal residue" evidence="2">
    <location>
        <position position="1"/>
    </location>
</feature>
<dbReference type="EMBL" id="QJKJ01003331">
    <property type="protein sequence ID" value="RDX98976.1"/>
    <property type="molecule type" value="Genomic_DNA"/>
</dbReference>